<evidence type="ECO:0000313" key="2">
    <source>
        <dbReference type="Proteomes" id="UP000299102"/>
    </source>
</evidence>
<organism evidence="1 2">
    <name type="scientific">Eumeta variegata</name>
    <name type="common">Bagworm moth</name>
    <name type="synonym">Eumeta japonica</name>
    <dbReference type="NCBI Taxonomy" id="151549"/>
    <lineage>
        <taxon>Eukaryota</taxon>
        <taxon>Metazoa</taxon>
        <taxon>Ecdysozoa</taxon>
        <taxon>Arthropoda</taxon>
        <taxon>Hexapoda</taxon>
        <taxon>Insecta</taxon>
        <taxon>Pterygota</taxon>
        <taxon>Neoptera</taxon>
        <taxon>Endopterygota</taxon>
        <taxon>Lepidoptera</taxon>
        <taxon>Glossata</taxon>
        <taxon>Ditrysia</taxon>
        <taxon>Tineoidea</taxon>
        <taxon>Psychidae</taxon>
        <taxon>Oiketicinae</taxon>
        <taxon>Eumeta</taxon>
    </lineage>
</organism>
<evidence type="ECO:0000313" key="1">
    <source>
        <dbReference type="EMBL" id="GBP90219.1"/>
    </source>
</evidence>
<keyword evidence="2" id="KW-1185">Reference proteome</keyword>
<accession>A0A4C1ZT56</accession>
<proteinExistence type="predicted"/>
<sequence length="101" mass="11141">MVLKVLHETSGRRRLTGSGGADVAVRRSATAASRSPDRAAVSRVFAGRHLFSCRRLRRPTDRSDKEQLCAFFEYDDCVISTVPIVLLVLKPCISCTTNDAM</sequence>
<dbReference type="AlphaFoldDB" id="A0A4C1ZT56"/>
<name>A0A4C1ZT56_EUMVA</name>
<gene>
    <name evidence="1" type="ORF">EVAR_21327_1</name>
</gene>
<comment type="caution">
    <text evidence="1">The sequence shown here is derived from an EMBL/GenBank/DDBJ whole genome shotgun (WGS) entry which is preliminary data.</text>
</comment>
<dbReference type="EMBL" id="BGZK01002067">
    <property type="protein sequence ID" value="GBP90219.1"/>
    <property type="molecule type" value="Genomic_DNA"/>
</dbReference>
<dbReference type="Proteomes" id="UP000299102">
    <property type="component" value="Unassembled WGS sequence"/>
</dbReference>
<reference evidence="1 2" key="1">
    <citation type="journal article" date="2019" name="Commun. Biol.">
        <title>The bagworm genome reveals a unique fibroin gene that provides high tensile strength.</title>
        <authorList>
            <person name="Kono N."/>
            <person name="Nakamura H."/>
            <person name="Ohtoshi R."/>
            <person name="Tomita M."/>
            <person name="Numata K."/>
            <person name="Arakawa K."/>
        </authorList>
    </citation>
    <scope>NUCLEOTIDE SEQUENCE [LARGE SCALE GENOMIC DNA]</scope>
</reference>
<protein>
    <submittedName>
        <fullName evidence="1">Uncharacterized protein</fullName>
    </submittedName>
</protein>